<reference evidence="2" key="1">
    <citation type="submission" date="2015-12" db="EMBL/GenBank/DDBJ databases">
        <title>Gene expression during late stages of embryo sac development: a critical building block for successful pollen-pistil interactions.</title>
        <authorList>
            <person name="Liu Y."/>
            <person name="Joly V."/>
            <person name="Sabar M."/>
            <person name="Matton D.P."/>
        </authorList>
    </citation>
    <scope>NUCLEOTIDE SEQUENCE</scope>
</reference>
<evidence type="ECO:0000313" key="2">
    <source>
        <dbReference type="EMBL" id="JAP12650.1"/>
    </source>
</evidence>
<sequence>GKRFYGGGTRGEVGVDEGEGPESLVEKPHQRRIPVLNLVNFRRICRDTLLFRQNSKEKHERNHSNPCNC</sequence>
<feature type="region of interest" description="Disordered" evidence="1">
    <location>
        <begin position="1"/>
        <end position="28"/>
    </location>
</feature>
<name>A0A0V0GXP4_SOLCH</name>
<feature type="non-terminal residue" evidence="2">
    <location>
        <position position="1"/>
    </location>
</feature>
<protein>
    <submittedName>
        <fullName evidence="2">Putative ovule protein</fullName>
    </submittedName>
</protein>
<proteinExistence type="predicted"/>
<accession>A0A0V0GXP4</accession>
<organism evidence="2">
    <name type="scientific">Solanum chacoense</name>
    <name type="common">Chaco potato</name>
    <dbReference type="NCBI Taxonomy" id="4108"/>
    <lineage>
        <taxon>Eukaryota</taxon>
        <taxon>Viridiplantae</taxon>
        <taxon>Streptophyta</taxon>
        <taxon>Embryophyta</taxon>
        <taxon>Tracheophyta</taxon>
        <taxon>Spermatophyta</taxon>
        <taxon>Magnoliopsida</taxon>
        <taxon>eudicotyledons</taxon>
        <taxon>Gunneridae</taxon>
        <taxon>Pentapetalae</taxon>
        <taxon>asterids</taxon>
        <taxon>lamiids</taxon>
        <taxon>Solanales</taxon>
        <taxon>Solanaceae</taxon>
        <taxon>Solanoideae</taxon>
        <taxon>Solaneae</taxon>
        <taxon>Solanum</taxon>
    </lineage>
</organism>
<feature type="compositionally biased region" description="Gly residues" evidence="1">
    <location>
        <begin position="1"/>
        <end position="11"/>
    </location>
</feature>
<dbReference type="EMBL" id="GEDG01029272">
    <property type="protein sequence ID" value="JAP12650.1"/>
    <property type="molecule type" value="Transcribed_RNA"/>
</dbReference>
<dbReference type="AlphaFoldDB" id="A0A0V0GXP4"/>
<evidence type="ECO:0000256" key="1">
    <source>
        <dbReference type="SAM" id="MobiDB-lite"/>
    </source>
</evidence>